<proteinExistence type="predicted"/>
<dbReference type="AlphaFoldDB" id="A0A9P0YHI1"/>
<dbReference type="GO" id="GO:0046983">
    <property type="term" value="F:protein dimerization activity"/>
    <property type="evidence" value="ECO:0007669"/>
    <property type="project" value="InterPro"/>
</dbReference>
<evidence type="ECO:0000313" key="3">
    <source>
        <dbReference type="EMBL" id="CAH9056321.1"/>
    </source>
</evidence>
<accession>A0A9P0YHI1</accession>
<dbReference type="OrthoDB" id="1245066at2759"/>
<dbReference type="Proteomes" id="UP001152484">
    <property type="component" value="Unassembled WGS sequence"/>
</dbReference>
<comment type="caution">
    <text evidence="3">The sequence shown here is derived from an EMBL/GenBank/DDBJ whole genome shotgun (WGS) entry which is preliminary data.</text>
</comment>
<feature type="domain" description="TTF-type" evidence="2">
    <location>
        <begin position="104"/>
        <end position="197"/>
    </location>
</feature>
<name>A0A9P0YHI1_CUSEU</name>
<organism evidence="3 4">
    <name type="scientific">Cuscuta europaea</name>
    <name type="common">European dodder</name>
    <dbReference type="NCBI Taxonomy" id="41803"/>
    <lineage>
        <taxon>Eukaryota</taxon>
        <taxon>Viridiplantae</taxon>
        <taxon>Streptophyta</taxon>
        <taxon>Embryophyta</taxon>
        <taxon>Tracheophyta</taxon>
        <taxon>Spermatophyta</taxon>
        <taxon>Magnoliopsida</taxon>
        <taxon>eudicotyledons</taxon>
        <taxon>Gunneridae</taxon>
        <taxon>Pentapetalae</taxon>
        <taxon>asterids</taxon>
        <taxon>lamiids</taxon>
        <taxon>Solanales</taxon>
        <taxon>Convolvulaceae</taxon>
        <taxon>Cuscuteae</taxon>
        <taxon>Cuscuta</taxon>
        <taxon>Cuscuta subgen. Cuscuta</taxon>
    </lineage>
</organism>
<evidence type="ECO:0000259" key="2">
    <source>
        <dbReference type="SMART" id="SM00597"/>
    </source>
</evidence>
<gene>
    <name evidence="3" type="ORF">CEURO_LOCUS900</name>
</gene>
<dbReference type="PANTHER" id="PTHR11697">
    <property type="entry name" value="GENERAL TRANSCRIPTION FACTOR 2-RELATED ZINC FINGER PROTEIN"/>
    <property type="match status" value="1"/>
</dbReference>
<protein>
    <recommendedName>
        <fullName evidence="2">TTF-type domain-containing protein</fullName>
    </recommendedName>
</protein>
<dbReference type="InterPro" id="IPR006580">
    <property type="entry name" value="Znf_TTF"/>
</dbReference>
<dbReference type="InterPro" id="IPR055298">
    <property type="entry name" value="AtLOH3-like"/>
</dbReference>
<evidence type="ECO:0000256" key="1">
    <source>
        <dbReference type="SAM" id="MobiDB-lite"/>
    </source>
</evidence>
<dbReference type="PANTHER" id="PTHR11697:SF230">
    <property type="entry name" value="ZINC FINGER, MYM DOMAIN CONTAINING 1"/>
    <property type="match status" value="1"/>
</dbReference>
<reference evidence="3" key="1">
    <citation type="submission" date="2022-07" db="EMBL/GenBank/DDBJ databases">
        <authorList>
            <person name="Macas J."/>
            <person name="Novak P."/>
            <person name="Neumann P."/>
        </authorList>
    </citation>
    <scope>NUCLEOTIDE SEQUENCE</scope>
</reference>
<evidence type="ECO:0000313" key="4">
    <source>
        <dbReference type="Proteomes" id="UP001152484"/>
    </source>
</evidence>
<keyword evidence="4" id="KW-1185">Reference proteome</keyword>
<dbReference type="Pfam" id="PF05699">
    <property type="entry name" value="Dimer_Tnp_hAT"/>
    <property type="match status" value="1"/>
</dbReference>
<dbReference type="InterPro" id="IPR008906">
    <property type="entry name" value="HATC_C_dom"/>
</dbReference>
<sequence>MKRYYNPVEEKADESSSSKIVVPAVPSTTIQENSTTNDEEHTIIQSVAANEFDASQLPSDPGLRIPISRYHPNIRDQVRRAYLQKGPCQPFEHDFPMKMVSANKSRRFVPTWFTEHEWLEYSISKDAAYCLYCYLFKPNKGKQSGGDVFVSEGFSSWKDKAKLNVHVGKYDSEHNQARMRCDALMNQDAHIETTYFCDQHSIDIPNMNDTFIRFDSRGRPVRKGSTLTNLHHYRYDLFCAVIDLQLQELGDRFSEASTELLLCIACLSPRDSFSAFEKKKLLRLAEFYPRDFSPLDVCILTDQLESYIFDVRSNAFFKELNGLGDLAEKLVETKKHKVFPLVYKLLTLALILPVATASVERVFSAMNIVKDRLSNRMSDDWFNDRLIVYVEKDIFLKIDNDVIIKRYQSMKTRR</sequence>
<feature type="region of interest" description="Disordered" evidence="1">
    <location>
        <begin position="1"/>
        <end position="20"/>
    </location>
</feature>
<dbReference type="EMBL" id="CAMAPE010000004">
    <property type="protein sequence ID" value="CAH9056321.1"/>
    <property type="molecule type" value="Genomic_DNA"/>
</dbReference>
<dbReference type="SMART" id="SM00597">
    <property type="entry name" value="ZnF_TTF"/>
    <property type="match status" value="1"/>
</dbReference>